<protein>
    <submittedName>
        <fullName evidence="1">Uncharacterized protein</fullName>
    </submittedName>
</protein>
<name>A0AAD1VYV2_PELCU</name>
<sequence>FFWAPIAFHYRYPRATAVSAARRGPANVFPFVGPARGRVEGDWELRSLVIPAPSGRSRRYFTRGQRPSWISRLARYRTAAFPACPADR</sequence>
<reference evidence="1" key="1">
    <citation type="submission" date="2022-03" db="EMBL/GenBank/DDBJ databases">
        <authorList>
            <person name="Alioto T."/>
            <person name="Alioto T."/>
            <person name="Gomez Garrido J."/>
        </authorList>
    </citation>
    <scope>NUCLEOTIDE SEQUENCE</scope>
</reference>
<dbReference type="AlphaFoldDB" id="A0AAD1VYV2"/>
<dbReference type="Proteomes" id="UP001295444">
    <property type="component" value="Chromosome 03"/>
</dbReference>
<evidence type="ECO:0000313" key="1">
    <source>
        <dbReference type="EMBL" id="CAH2274107.1"/>
    </source>
</evidence>
<keyword evidence="2" id="KW-1185">Reference proteome</keyword>
<evidence type="ECO:0000313" key="2">
    <source>
        <dbReference type="Proteomes" id="UP001295444"/>
    </source>
</evidence>
<feature type="non-terminal residue" evidence="1">
    <location>
        <position position="1"/>
    </location>
</feature>
<feature type="non-terminal residue" evidence="1">
    <location>
        <position position="88"/>
    </location>
</feature>
<gene>
    <name evidence="1" type="ORF">PECUL_23A023056</name>
</gene>
<proteinExistence type="predicted"/>
<organism evidence="1 2">
    <name type="scientific">Pelobates cultripes</name>
    <name type="common">Western spadefoot toad</name>
    <dbReference type="NCBI Taxonomy" id="61616"/>
    <lineage>
        <taxon>Eukaryota</taxon>
        <taxon>Metazoa</taxon>
        <taxon>Chordata</taxon>
        <taxon>Craniata</taxon>
        <taxon>Vertebrata</taxon>
        <taxon>Euteleostomi</taxon>
        <taxon>Amphibia</taxon>
        <taxon>Batrachia</taxon>
        <taxon>Anura</taxon>
        <taxon>Pelobatoidea</taxon>
        <taxon>Pelobatidae</taxon>
        <taxon>Pelobates</taxon>
    </lineage>
</organism>
<accession>A0AAD1VYV2</accession>
<dbReference type="EMBL" id="OW240914">
    <property type="protein sequence ID" value="CAH2274107.1"/>
    <property type="molecule type" value="Genomic_DNA"/>
</dbReference>